<dbReference type="EMBL" id="JAHRIN010025419">
    <property type="protein sequence ID" value="MEQ2199714.1"/>
    <property type="molecule type" value="Genomic_DNA"/>
</dbReference>
<sequence>MLPKEARGRVPLSITEVPGWREHSWDSESQSFTLHSTQLHTGTHRDVQFPFSRHGLACLFHVSAEAAVSGGSSAYFTLLFLFHCMLIRSQRDNRSKLRPVFSIHFFQFCL</sequence>
<evidence type="ECO:0000313" key="2">
    <source>
        <dbReference type="Proteomes" id="UP001434883"/>
    </source>
</evidence>
<protein>
    <submittedName>
        <fullName evidence="1">Uncharacterized protein</fullName>
    </submittedName>
</protein>
<name>A0ABV0QV51_9TELE</name>
<comment type="caution">
    <text evidence="1">The sequence shown here is derived from an EMBL/GenBank/DDBJ whole genome shotgun (WGS) entry which is preliminary data.</text>
</comment>
<keyword evidence="2" id="KW-1185">Reference proteome</keyword>
<gene>
    <name evidence="1" type="ORF">XENOCAPTIV_009328</name>
</gene>
<dbReference type="Proteomes" id="UP001434883">
    <property type="component" value="Unassembled WGS sequence"/>
</dbReference>
<reference evidence="1 2" key="1">
    <citation type="submission" date="2021-06" db="EMBL/GenBank/DDBJ databases">
        <authorList>
            <person name="Palmer J.M."/>
        </authorList>
    </citation>
    <scope>NUCLEOTIDE SEQUENCE [LARGE SCALE GENOMIC DNA]</scope>
    <source>
        <strain evidence="1 2">XC_2019</strain>
        <tissue evidence="1">Muscle</tissue>
    </source>
</reference>
<proteinExistence type="predicted"/>
<accession>A0ABV0QV51</accession>
<evidence type="ECO:0000313" key="1">
    <source>
        <dbReference type="EMBL" id="MEQ2199714.1"/>
    </source>
</evidence>
<organism evidence="1 2">
    <name type="scientific">Xenoophorus captivus</name>
    <dbReference type="NCBI Taxonomy" id="1517983"/>
    <lineage>
        <taxon>Eukaryota</taxon>
        <taxon>Metazoa</taxon>
        <taxon>Chordata</taxon>
        <taxon>Craniata</taxon>
        <taxon>Vertebrata</taxon>
        <taxon>Euteleostomi</taxon>
        <taxon>Actinopterygii</taxon>
        <taxon>Neopterygii</taxon>
        <taxon>Teleostei</taxon>
        <taxon>Neoteleostei</taxon>
        <taxon>Acanthomorphata</taxon>
        <taxon>Ovalentaria</taxon>
        <taxon>Atherinomorphae</taxon>
        <taxon>Cyprinodontiformes</taxon>
        <taxon>Goodeidae</taxon>
        <taxon>Xenoophorus</taxon>
    </lineage>
</organism>